<dbReference type="Gene3D" id="3.30.10.10">
    <property type="entry name" value="Trypsin Inhibitor V, subunit A"/>
    <property type="match status" value="1"/>
</dbReference>
<dbReference type="OrthoDB" id="8724542at2"/>
<reference evidence="2 3" key="1">
    <citation type="submission" date="2017-12" db="EMBL/GenBank/DDBJ databases">
        <authorList>
            <person name="Hurst M.R.H."/>
        </authorList>
    </citation>
    <scope>NUCLEOTIDE SEQUENCE [LARGE SCALE GENOMIC DNA]</scope>
    <source>
        <strain evidence="2 3">BM15</strain>
    </source>
</reference>
<keyword evidence="3" id="KW-1185">Reference proteome</keyword>
<dbReference type="AlphaFoldDB" id="A0A2K9EL34"/>
<sequence>MIATRNLCLIAIPLALAACAPPPPSPPNVEVLIVDETPAPTADDSCGAAAYQQYIGQTSPQISLPSGSVFRDYRTGDPVTMDLNPSRLNFEYDRTGKLVKVSCG</sequence>
<protein>
    <recommendedName>
        <fullName evidence="4">Peptidase inhibitor I78 family protein</fullName>
    </recommendedName>
</protein>
<keyword evidence="1" id="KW-0732">Signal</keyword>
<dbReference type="PROSITE" id="PS51257">
    <property type="entry name" value="PROKAR_LIPOPROTEIN"/>
    <property type="match status" value="1"/>
</dbReference>
<dbReference type="RefSeq" id="WP_101458983.1">
    <property type="nucleotide sequence ID" value="NZ_CP025408.1"/>
</dbReference>
<evidence type="ECO:0000313" key="3">
    <source>
        <dbReference type="Proteomes" id="UP000233742"/>
    </source>
</evidence>
<dbReference type="Proteomes" id="UP000233742">
    <property type="component" value="Chromosome"/>
</dbReference>
<gene>
    <name evidence="2" type="ORF">CUV01_01860</name>
</gene>
<feature type="signal peptide" evidence="1">
    <location>
        <begin position="1"/>
        <end position="17"/>
    </location>
</feature>
<evidence type="ECO:0008006" key="4">
    <source>
        <dbReference type="Google" id="ProtNLM"/>
    </source>
</evidence>
<proteinExistence type="predicted"/>
<evidence type="ECO:0000256" key="1">
    <source>
        <dbReference type="SAM" id="SignalP"/>
    </source>
</evidence>
<name>A0A2K9EL34_9RHOB</name>
<evidence type="ECO:0000313" key="2">
    <source>
        <dbReference type="EMBL" id="AUH32305.1"/>
    </source>
</evidence>
<dbReference type="KEGG" id="paro:CUV01_01860"/>
<dbReference type="InterPro" id="IPR021719">
    <property type="entry name" value="Prot_inh_I78"/>
</dbReference>
<dbReference type="Pfam" id="PF11720">
    <property type="entry name" value="Inhibitor_I78"/>
    <property type="match status" value="1"/>
</dbReference>
<feature type="chain" id="PRO_5014868988" description="Peptidase inhibitor I78 family protein" evidence="1">
    <location>
        <begin position="18"/>
        <end position="104"/>
    </location>
</feature>
<dbReference type="EMBL" id="CP025408">
    <property type="protein sequence ID" value="AUH32305.1"/>
    <property type="molecule type" value="Genomic_DNA"/>
</dbReference>
<accession>A0A2K9EL34</accession>
<organism evidence="2 3">
    <name type="scientific">Paracoccus tegillarcae</name>
    <dbReference type="NCBI Taxonomy" id="1529068"/>
    <lineage>
        <taxon>Bacteria</taxon>
        <taxon>Pseudomonadati</taxon>
        <taxon>Pseudomonadota</taxon>
        <taxon>Alphaproteobacteria</taxon>
        <taxon>Rhodobacterales</taxon>
        <taxon>Paracoccaceae</taxon>
        <taxon>Paracoccus</taxon>
    </lineage>
</organism>